<sequence length="145" mass="16516">MKKTGATEQALLTGHKPQPHVRRCLSESNTLAAPLIICCFLHLPVFFRLLIFLGSHWNARKVANVEYPSPNRKRNGTEEQVLLTNHKPEPRVRRLQSESTTLPTPLISCYTSFVSFPGWLLIFFVCHWNAEGQCPICLRPQTSPH</sequence>
<dbReference type="AlphaFoldDB" id="A0A5K3FAW2"/>
<protein>
    <submittedName>
        <fullName evidence="2">LITAF domain-containing protein</fullName>
    </submittedName>
</protein>
<accession>A0A5K3FAW2</accession>
<organism evidence="2">
    <name type="scientific">Mesocestoides corti</name>
    <name type="common">Flatworm</name>
    <dbReference type="NCBI Taxonomy" id="53468"/>
    <lineage>
        <taxon>Eukaryota</taxon>
        <taxon>Metazoa</taxon>
        <taxon>Spiralia</taxon>
        <taxon>Lophotrochozoa</taxon>
        <taxon>Platyhelminthes</taxon>
        <taxon>Cestoda</taxon>
        <taxon>Eucestoda</taxon>
        <taxon>Cyclophyllidea</taxon>
        <taxon>Mesocestoididae</taxon>
        <taxon>Mesocestoides</taxon>
    </lineage>
</organism>
<feature type="transmembrane region" description="Helical" evidence="1">
    <location>
        <begin position="31"/>
        <end position="51"/>
    </location>
</feature>
<reference evidence="2" key="1">
    <citation type="submission" date="2019-11" db="UniProtKB">
        <authorList>
            <consortium name="WormBaseParasite"/>
        </authorList>
    </citation>
    <scope>IDENTIFICATION</scope>
</reference>
<keyword evidence="1" id="KW-0472">Membrane</keyword>
<evidence type="ECO:0000313" key="2">
    <source>
        <dbReference type="WBParaSite" id="MCU_006715-RA"/>
    </source>
</evidence>
<name>A0A5K3FAW2_MESCO</name>
<keyword evidence="1" id="KW-0812">Transmembrane</keyword>
<proteinExistence type="predicted"/>
<keyword evidence="1" id="KW-1133">Transmembrane helix</keyword>
<evidence type="ECO:0000256" key="1">
    <source>
        <dbReference type="SAM" id="Phobius"/>
    </source>
</evidence>
<dbReference type="WBParaSite" id="MCU_006715-RA">
    <property type="protein sequence ID" value="MCU_006715-RA"/>
    <property type="gene ID" value="MCU_006715"/>
</dbReference>